<dbReference type="EMBL" id="LR796689">
    <property type="protein sequence ID" value="CAB4159734.1"/>
    <property type="molecule type" value="Genomic_DNA"/>
</dbReference>
<organism evidence="1">
    <name type="scientific">uncultured Caudovirales phage</name>
    <dbReference type="NCBI Taxonomy" id="2100421"/>
    <lineage>
        <taxon>Viruses</taxon>
        <taxon>Duplodnaviria</taxon>
        <taxon>Heunggongvirae</taxon>
        <taxon>Uroviricota</taxon>
        <taxon>Caudoviricetes</taxon>
        <taxon>Peduoviridae</taxon>
        <taxon>Maltschvirus</taxon>
        <taxon>Maltschvirus maltsch</taxon>
    </lineage>
</organism>
<protein>
    <submittedName>
        <fullName evidence="1">Uncharacterized protein</fullName>
    </submittedName>
</protein>
<reference evidence="1" key="1">
    <citation type="submission" date="2020-04" db="EMBL/GenBank/DDBJ databases">
        <authorList>
            <person name="Chiriac C."/>
            <person name="Salcher M."/>
            <person name="Ghai R."/>
            <person name="Kavagutti S V."/>
        </authorList>
    </citation>
    <scope>NUCLEOTIDE SEQUENCE</scope>
</reference>
<name>A0A6J5NWY4_9CAUD</name>
<proteinExistence type="predicted"/>
<evidence type="ECO:0000313" key="1">
    <source>
        <dbReference type="EMBL" id="CAB4159734.1"/>
    </source>
</evidence>
<accession>A0A6J5NWY4</accession>
<gene>
    <name evidence="1" type="ORF">UFOVP719_9</name>
</gene>
<sequence>MIRRANSGVYCDYCKAQWGKLKDGTWHIKAQTQASVTCYSITKPNVQRSYCAPCLAMVQNWPDGTVFSLPEQIEYARAYFAKSGHNVLIQEAEVLNV</sequence>